<organism evidence="1">
    <name type="scientific">Rhizophora mucronata</name>
    <name type="common">Asiatic mangrove</name>
    <dbReference type="NCBI Taxonomy" id="61149"/>
    <lineage>
        <taxon>Eukaryota</taxon>
        <taxon>Viridiplantae</taxon>
        <taxon>Streptophyta</taxon>
        <taxon>Embryophyta</taxon>
        <taxon>Tracheophyta</taxon>
        <taxon>Spermatophyta</taxon>
        <taxon>Magnoliopsida</taxon>
        <taxon>eudicotyledons</taxon>
        <taxon>Gunneridae</taxon>
        <taxon>Pentapetalae</taxon>
        <taxon>rosids</taxon>
        <taxon>fabids</taxon>
        <taxon>Malpighiales</taxon>
        <taxon>Rhizophoraceae</taxon>
        <taxon>Rhizophora</taxon>
    </lineage>
</organism>
<dbReference type="EMBL" id="GGEC01055280">
    <property type="protein sequence ID" value="MBX35764.1"/>
    <property type="molecule type" value="Transcribed_RNA"/>
</dbReference>
<protein>
    <submittedName>
        <fullName evidence="1">Uncharacterized protein</fullName>
    </submittedName>
</protein>
<accession>A0A2P2MZZ7</accession>
<evidence type="ECO:0000313" key="1">
    <source>
        <dbReference type="EMBL" id="MBX35764.1"/>
    </source>
</evidence>
<proteinExistence type="predicted"/>
<name>A0A2P2MZZ7_RHIMU</name>
<sequence>MFKITSPSYYHLHPNQTGFSAIMLLDHRIKTENTHKGKEKTFDIPKMIEKKPKY</sequence>
<dbReference type="AlphaFoldDB" id="A0A2P2MZZ7"/>
<reference evidence="1" key="1">
    <citation type="submission" date="2018-02" db="EMBL/GenBank/DDBJ databases">
        <title>Rhizophora mucronata_Transcriptome.</title>
        <authorList>
            <person name="Meera S.P."/>
            <person name="Sreeshan A."/>
            <person name="Augustine A."/>
        </authorList>
    </citation>
    <scope>NUCLEOTIDE SEQUENCE</scope>
    <source>
        <tissue evidence="1">Leaf</tissue>
    </source>
</reference>